<protein>
    <recommendedName>
        <fullName evidence="10">tRNA dimethylallyltransferase</fullName>
        <ecNumber evidence="10">2.5.1.75</ecNumber>
    </recommendedName>
    <alternativeName>
        <fullName evidence="10">Dimethylallyl diphosphate:tRNA dimethylallyltransferase</fullName>
        <shortName evidence="10">DMAPP:tRNA dimethylallyltransferase</shortName>
        <shortName evidence="10">DMATase</shortName>
    </alternativeName>
    <alternativeName>
        <fullName evidence="10">Isopentenyl-diphosphate:tRNA isopentenyltransferase</fullName>
        <shortName evidence="10">IPP transferase</shortName>
        <shortName evidence="10">IPPT</shortName>
        <shortName evidence="10">IPTase</shortName>
    </alternativeName>
</protein>
<dbReference type="Proteomes" id="UP000198651">
    <property type="component" value="Chromosome I"/>
</dbReference>
<feature type="site" description="Interaction with substrate tRNA" evidence="10">
    <location>
        <position position="122"/>
    </location>
</feature>
<comment type="cofactor">
    <cofactor evidence="1 10">
        <name>Mg(2+)</name>
        <dbReference type="ChEBI" id="CHEBI:18420"/>
    </cofactor>
</comment>
<dbReference type="SUPFAM" id="SSF52540">
    <property type="entry name" value="P-loop containing nucleoside triphosphate hydrolases"/>
    <property type="match status" value="1"/>
</dbReference>
<evidence type="ECO:0000313" key="14">
    <source>
        <dbReference type="EMBL" id="CUT17759.1"/>
    </source>
</evidence>
<comment type="subunit">
    <text evidence="10">Monomer.</text>
</comment>
<keyword evidence="5 10" id="KW-0819">tRNA processing</keyword>
<dbReference type="GO" id="GO:0052381">
    <property type="term" value="F:tRNA dimethylallyltransferase activity"/>
    <property type="evidence" value="ECO:0007669"/>
    <property type="project" value="UniProtKB-UniRule"/>
</dbReference>
<feature type="binding site" evidence="10">
    <location>
        <begin position="11"/>
        <end position="16"/>
    </location>
    <ligand>
        <name>substrate</name>
    </ligand>
</feature>
<keyword evidence="6 10" id="KW-0547">Nucleotide-binding</keyword>
<keyword evidence="8 10" id="KW-0460">Magnesium</keyword>
<name>A0A0S4M427_9BURK</name>
<dbReference type="PANTHER" id="PTHR11088:SF60">
    <property type="entry name" value="TRNA DIMETHYLALLYLTRANSFERASE"/>
    <property type="match status" value="1"/>
</dbReference>
<dbReference type="GO" id="GO:0006400">
    <property type="term" value="P:tRNA modification"/>
    <property type="evidence" value="ECO:0007669"/>
    <property type="project" value="TreeGrafter"/>
</dbReference>
<reference evidence="15" key="1">
    <citation type="submission" date="2015-11" db="EMBL/GenBank/DDBJ databases">
        <authorList>
            <person name="Seth-Smith H.M.B."/>
        </authorList>
    </citation>
    <scope>NUCLEOTIDE SEQUENCE [LARGE SCALE GENOMIC DNA]</scope>
    <source>
        <strain evidence="15">2013Ark11</strain>
    </source>
</reference>
<evidence type="ECO:0000256" key="4">
    <source>
        <dbReference type="ARBA" id="ARBA00022679"/>
    </source>
</evidence>
<feature type="region of interest" description="Interaction with substrate tRNA" evidence="10">
    <location>
        <begin position="34"/>
        <end position="37"/>
    </location>
</feature>
<dbReference type="Gene3D" id="1.10.20.140">
    <property type="match status" value="1"/>
</dbReference>
<evidence type="ECO:0000256" key="3">
    <source>
        <dbReference type="ARBA" id="ARBA00005842"/>
    </source>
</evidence>
<evidence type="ECO:0000256" key="10">
    <source>
        <dbReference type="HAMAP-Rule" id="MF_00185"/>
    </source>
</evidence>
<dbReference type="FunFam" id="1.10.20.140:FF:000001">
    <property type="entry name" value="tRNA dimethylallyltransferase"/>
    <property type="match status" value="1"/>
</dbReference>
<dbReference type="Pfam" id="PF01715">
    <property type="entry name" value="IPPT"/>
    <property type="match status" value="1"/>
</dbReference>
<evidence type="ECO:0000313" key="15">
    <source>
        <dbReference type="Proteomes" id="UP000198651"/>
    </source>
</evidence>
<evidence type="ECO:0000256" key="5">
    <source>
        <dbReference type="ARBA" id="ARBA00022694"/>
    </source>
</evidence>
<accession>A0A0S4M427</accession>
<dbReference type="RefSeq" id="WP_092343045.1">
    <property type="nucleotide sequence ID" value="NZ_FLSL01000105.1"/>
</dbReference>
<evidence type="ECO:0000256" key="13">
    <source>
        <dbReference type="RuleBase" id="RU003785"/>
    </source>
</evidence>
<dbReference type="OrthoDB" id="9776390at2"/>
<evidence type="ECO:0000256" key="7">
    <source>
        <dbReference type="ARBA" id="ARBA00022840"/>
    </source>
</evidence>
<comment type="function">
    <text evidence="2 10 12">Catalyzes the transfer of a dimethylallyl group onto the adenine at position 37 in tRNAs that read codons beginning with uridine, leading to the formation of N6-(dimethylallyl)adenosine (i(6)A).</text>
</comment>
<dbReference type="PANTHER" id="PTHR11088">
    <property type="entry name" value="TRNA DIMETHYLALLYLTRANSFERASE"/>
    <property type="match status" value="1"/>
</dbReference>
<dbReference type="EMBL" id="LN906597">
    <property type="protein sequence ID" value="CUT17759.1"/>
    <property type="molecule type" value="Genomic_DNA"/>
</dbReference>
<proteinExistence type="inferred from homology"/>
<evidence type="ECO:0000256" key="1">
    <source>
        <dbReference type="ARBA" id="ARBA00001946"/>
    </source>
</evidence>
<feature type="site" description="Interaction with substrate tRNA" evidence="10">
    <location>
        <position position="100"/>
    </location>
</feature>
<dbReference type="InterPro" id="IPR039657">
    <property type="entry name" value="Dimethylallyltransferase"/>
</dbReference>
<evidence type="ECO:0000256" key="2">
    <source>
        <dbReference type="ARBA" id="ARBA00003213"/>
    </source>
</evidence>
<evidence type="ECO:0000256" key="12">
    <source>
        <dbReference type="RuleBase" id="RU003784"/>
    </source>
</evidence>
<feature type="binding site" evidence="10">
    <location>
        <begin position="9"/>
        <end position="16"/>
    </location>
    <ligand>
        <name>ATP</name>
        <dbReference type="ChEBI" id="CHEBI:30616"/>
    </ligand>
</feature>
<comment type="catalytic activity">
    <reaction evidence="9 10 11">
        <text>adenosine(37) in tRNA + dimethylallyl diphosphate = N(6)-dimethylallyladenosine(37) in tRNA + diphosphate</text>
        <dbReference type="Rhea" id="RHEA:26482"/>
        <dbReference type="Rhea" id="RHEA-COMP:10162"/>
        <dbReference type="Rhea" id="RHEA-COMP:10375"/>
        <dbReference type="ChEBI" id="CHEBI:33019"/>
        <dbReference type="ChEBI" id="CHEBI:57623"/>
        <dbReference type="ChEBI" id="CHEBI:74411"/>
        <dbReference type="ChEBI" id="CHEBI:74415"/>
        <dbReference type="EC" id="2.5.1.75"/>
    </reaction>
</comment>
<dbReference type="GO" id="GO:0005524">
    <property type="term" value="F:ATP binding"/>
    <property type="evidence" value="ECO:0007669"/>
    <property type="project" value="UniProtKB-UniRule"/>
</dbReference>
<evidence type="ECO:0000256" key="11">
    <source>
        <dbReference type="RuleBase" id="RU003783"/>
    </source>
</evidence>
<dbReference type="NCBIfam" id="TIGR00174">
    <property type="entry name" value="miaA"/>
    <property type="match status" value="1"/>
</dbReference>
<comment type="caution">
    <text evidence="10">Lacks conserved residue(s) required for the propagation of feature annotation.</text>
</comment>
<evidence type="ECO:0000256" key="8">
    <source>
        <dbReference type="ARBA" id="ARBA00022842"/>
    </source>
</evidence>
<dbReference type="InterPro" id="IPR018022">
    <property type="entry name" value="IPT"/>
</dbReference>
<organism evidence="14 15">
    <name type="scientific">Candidatus Ichthyocystis hellenicum</name>
    <dbReference type="NCBI Taxonomy" id="1561003"/>
    <lineage>
        <taxon>Bacteria</taxon>
        <taxon>Pseudomonadati</taxon>
        <taxon>Pseudomonadota</taxon>
        <taxon>Betaproteobacteria</taxon>
        <taxon>Burkholderiales</taxon>
        <taxon>Candidatus Ichthyocystis</taxon>
    </lineage>
</organism>
<dbReference type="HAMAP" id="MF_00185">
    <property type="entry name" value="IPP_trans"/>
    <property type="match status" value="1"/>
</dbReference>
<comment type="similarity">
    <text evidence="3 10 13">Belongs to the IPP transferase family.</text>
</comment>
<sequence length="313" mass="36142">MNMVIAIVGPTAIGKTKLAFSLAKEWPIEIISMDSAQVYRNMNIGTAKPTAEERQDLTHHLVDIIDPTEFFSVSQFISSTEKLIPEIWSRGRIPVLVGGTFLYLHGIYHGINHLPERSPLIRKKIEKEAEENGWPSLHKKLSIIDPDRAKTINENDRQRIQRALEVYYITGKKMSECFTDGKKPFDKTPFWICGLNVSERSSIHEMISIRFKNMIQMGLIEEVKELVTLYKLHENMASMKCIGYRQVMQYLTKNQSMEELIRCGTAATRQLAKRQLTWIKKITCDTMLWPYDDPDAGKKLNQELSRHMMLPKN</sequence>
<dbReference type="InterPro" id="IPR027417">
    <property type="entry name" value="P-loop_NTPase"/>
</dbReference>
<dbReference type="EC" id="2.5.1.75" evidence="10"/>
<dbReference type="Gene3D" id="3.40.50.300">
    <property type="entry name" value="P-loop containing nucleotide triphosphate hydrolases"/>
    <property type="match status" value="1"/>
</dbReference>
<dbReference type="PATRIC" id="fig|1561003.3.peg.962"/>
<keyword evidence="15" id="KW-1185">Reference proteome</keyword>
<feature type="region of interest" description="Interaction with substrate tRNA" evidence="10">
    <location>
        <begin position="158"/>
        <end position="162"/>
    </location>
</feature>
<keyword evidence="4 10" id="KW-0808">Transferase</keyword>
<keyword evidence="7 10" id="KW-0067">ATP-binding</keyword>
<dbReference type="STRING" id="1561003.Ark11_0939"/>
<dbReference type="AlphaFoldDB" id="A0A0S4M427"/>
<gene>
    <name evidence="10 14" type="primary">miaA</name>
    <name evidence="14" type="ORF">Ark11_0939</name>
</gene>
<evidence type="ECO:0000256" key="6">
    <source>
        <dbReference type="ARBA" id="ARBA00022741"/>
    </source>
</evidence>
<evidence type="ECO:0000256" key="9">
    <source>
        <dbReference type="ARBA" id="ARBA00049563"/>
    </source>
</evidence>